<organism evidence="2 3">
    <name type="scientific">Lapidilactobacillus dextrinicus DSM 20335</name>
    <dbReference type="NCBI Taxonomy" id="1423738"/>
    <lineage>
        <taxon>Bacteria</taxon>
        <taxon>Bacillati</taxon>
        <taxon>Bacillota</taxon>
        <taxon>Bacilli</taxon>
        <taxon>Lactobacillales</taxon>
        <taxon>Lactobacillaceae</taxon>
        <taxon>Lapidilactobacillus</taxon>
    </lineage>
</organism>
<name>A0A0R2BSM3_9LACO</name>
<evidence type="ECO:0000313" key="2">
    <source>
        <dbReference type="EMBL" id="KRM79211.1"/>
    </source>
</evidence>
<accession>A0A0R2BSM3</accession>
<evidence type="ECO:0000256" key="1">
    <source>
        <dbReference type="SAM" id="Phobius"/>
    </source>
</evidence>
<dbReference type="PATRIC" id="fig|1423738.3.peg.1396"/>
<dbReference type="Proteomes" id="UP000051813">
    <property type="component" value="Unassembled WGS sequence"/>
</dbReference>
<feature type="transmembrane region" description="Helical" evidence="1">
    <location>
        <begin position="37"/>
        <end position="64"/>
    </location>
</feature>
<dbReference type="AlphaFoldDB" id="A0A0R2BSM3"/>
<proteinExistence type="predicted"/>
<keyword evidence="1" id="KW-0812">Transmembrane</keyword>
<keyword evidence="1" id="KW-1133">Transmembrane helix</keyword>
<gene>
    <name evidence="2" type="ORF">FC84_GL001382</name>
</gene>
<dbReference type="RefSeq" id="WP_057754986.1">
    <property type="nucleotide sequence ID" value="NZ_AYYK01000004.1"/>
</dbReference>
<reference evidence="2 3" key="1">
    <citation type="journal article" date="2015" name="Genome Announc.">
        <title>Expanding the biotechnology potential of lactobacilli through comparative genomics of 213 strains and associated genera.</title>
        <authorList>
            <person name="Sun Z."/>
            <person name="Harris H.M."/>
            <person name="McCann A."/>
            <person name="Guo C."/>
            <person name="Argimon S."/>
            <person name="Zhang W."/>
            <person name="Yang X."/>
            <person name="Jeffery I.B."/>
            <person name="Cooney J.C."/>
            <person name="Kagawa T.F."/>
            <person name="Liu W."/>
            <person name="Song Y."/>
            <person name="Salvetti E."/>
            <person name="Wrobel A."/>
            <person name="Rasinkangas P."/>
            <person name="Parkhill J."/>
            <person name="Rea M.C."/>
            <person name="O'Sullivan O."/>
            <person name="Ritari J."/>
            <person name="Douillard F.P."/>
            <person name="Paul Ross R."/>
            <person name="Yang R."/>
            <person name="Briner A.E."/>
            <person name="Felis G.E."/>
            <person name="de Vos W.M."/>
            <person name="Barrangou R."/>
            <person name="Klaenhammer T.R."/>
            <person name="Caufield P.W."/>
            <person name="Cui Y."/>
            <person name="Zhang H."/>
            <person name="O'Toole P.W."/>
        </authorList>
    </citation>
    <scope>NUCLEOTIDE SEQUENCE [LARGE SCALE GENOMIC DNA]</scope>
    <source>
        <strain evidence="2 3">DSM 20335</strain>
    </source>
</reference>
<dbReference type="EMBL" id="AYYK01000004">
    <property type="protein sequence ID" value="KRM79211.1"/>
    <property type="molecule type" value="Genomic_DNA"/>
</dbReference>
<protein>
    <submittedName>
        <fullName evidence="2">Uncharacterized protein</fullName>
    </submittedName>
</protein>
<sequence length="96" mass="11148">MNDFASPPSKITLEELRQDDGTYPDLKRTFTSVETCLIFLGIPFLTLYGIGVILMLIALTCHFFSRSYRIRNLTDGQVYLISRTEFNQYRELTKTK</sequence>
<comment type="caution">
    <text evidence="2">The sequence shown here is derived from an EMBL/GenBank/DDBJ whole genome shotgun (WGS) entry which is preliminary data.</text>
</comment>
<dbReference type="OrthoDB" id="2309811at2"/>
<keyword evidence="1" id="KW-0472">Membrane</keyword>
<evidence type="ECO:0000313" key="3">
    <source>
        <dbReference type="Proteomes" id="UP000051813"/>
    </source>
</evidence>
<keyword evidence="3" id="KW-1185">Reference proteome</keyword>